<sequence>MYEGEYVNDKRSGEGTYYWSKGEKYKGNWENDKRNGFGILYDKDNNIKLQGEWKNDELIKSTSPDKANQQ</sequence>
<dbReference type="SUPFAM" id="SSF82185">
    <property type="entry name" value="Histone H3 K4-specific methyltransferase SET7/9 N-terminal domain"/>
    <property type="match status" value="1"/>
</dbReference>
<dbReference type="InterPro" id="IPR003409">
    <property type="entry name" value="MORN"/>
</dbReference>
<keyword evidence="1" id="KW-0677">Repeat</keyword>
<reference evidence="2 3" key="1">
    <citation type="submission" date="2018-03" db="EMBL/GenBank/DDBJ databases">
        <title>Cross-interface Injection: A General Nanoliter Liquid Handling Method Applied to Single Cells Genome Amplification Automated Nanoliter Liquid Handling Applied to Single Cell Multiple Displacement Amplification.</title>
        <authorList>
            <person name="Yun J."/>
            <person name="Xu P."/>
            <person name="Xu J."/>
            <person name="Dai X."/>
            <person name="Wang Y."/>
            <person name="Zheng X."/>
            <person name="Cao C."/>
            <person name="Yi Q."/>
            <person name="Zhu Y."/>
            <person name="Wang L."/>
            <person name="Dong Z."/>
            <person name="Huang Y."/>
            <person name="Huang L."/>
            <person name="Du W."/>
        </authorList>
    </citation>
    <scope>NUCLEOTIDE SEQUENCE [LARGE SCALE GENOMIC DNA]</scope>
    <source>
        <strain evidence="2 3">Z-D1-2</strain>
    </source>
</reference>
<dbReference type="SMART" id="SM00698">
    <property type="entry name" value="MORN"/>
    <property type="match status" value="2"/>
</dbReference>
<dbReference type="PANTHER" id="PTHR43215">
    <property type="entry name" value="RADIAL SPOKE HEAD 1 HOMOLOG"/>
    <property type="match status" value="1"/>
</dbReference>
<comment type="caution">
    <text evidence="2">The sequence shown here is derived from an EMBL/GenBank/DDBJ whole genome shotgun (WGS) entry which is preliminary data.</text>
</comment>
<dbReference type="Proteomes" id="UP000240608">
    <property type="component" value="Unassembled WGS sequence"/>
</dbReference>
<organism evidence="2 3">
    <name type="scientific">Marivirga lumbricoides</name>
    <dbReference type="NCBI Taxonomy" id="1046115"/>
    <lineage>
        <taxon>Bacteria</taxon>
        <taxon>Pseudomonadati</taxon>
        <taxon>Bacteroidota</taxon>
        <taxon>Cytophagia</taxon>
        <taxon>Cytophagales</taxon>
        <taxon>Marivirgaceae</taxon>
        <taxon>Marivirga</taxon>
    </lineage>
</organism>
<dbReference type="PANTHER" id="PTHR43215:SF14">
    <property type="entry name" value="RADIAL SPOKE HEAD 1 HOMOLOG"/>
    <property type="match status" value="1"/>
</dbReference>
<dbReference type="AlphaFoldDB" id="A0A2T4DQ77"/>
<evidence type="ECO:0008006" key="4">
    <source>
        <dbReference type="Google" id="ProtNLM"/>
    </source>
</evidence>
<evidence type="ECO:0000256" key="1">
    <source>
        <dbReference type="ARBA" id="ARBA00022737"/>
    </source>
</evidence>
<gene>
    <name evidence="2" type="ORF">C9994_09620</name>
</gene>
<dbReference type="Pfam" id="PF02493">
    <property type="entry name" value="MORN"/>
    <property type="match status" value="3"/>
</dbReference>
<proteinExistence type="predicted"/>
<evidence type="ECO:0000313" key="3">
    <source>
        <dbReference type="Proteomes" id="UP000240608"/>
    </source>
</evidence>
<protein>
    <recommendedName>
        <fullName evidence="4">Phosphatidylinositol-4-phosphate 5-kinase</fullName>
    </recommendedName>
</protein>
<dbReference type="EMBL" id="PYVU01000077">
    <property type="protein sequence ID" value="PTB95926.1"/>
    <property type="molecule type" value="Genomic_DNA"/>
</dbReference>
<accession>A0A2T4DQ77</accession>
<evidence type="ECO:0000313" key="2">
    <source>
        <dbReference type="EMBL" id="PTB95926.1"/>
    </source>
</evidence>
<name>A0A2T4DQ77_9BACT</name>
<dbReference type="Gene3D" id="2.20.110.10">
    <property type="entry name" value="Histone H3 K4-specific methyltransferase SET7/9 N-terminal domain"/>
    <property type="match status" value="1"/>
</dbReference>